<reference evidence="6" key="1">
    <citation type="submission" date="2019-09" db="EMBL/GenBank/DDBJ databases">
        <authorList>
            <person name="Li J."/>
        </authorList>
    </citation>
    <scope>NUCLEOTIDE SEQUENCE [LARGE SCALE GENOMIC DNA]</scope>
    <source>
        <strain evidence="6">NRBC 14897</strain>
    </source>
</reference>
<evidence type="ECO:0000256" key="4">
    <source>
        <dbReference type="PROSITE-ProRule" id="PRU00335"/>
    </source>
</evidence>
<dbReference type="AlphaFoldDB" id="A0A641AKC0"/>
<evidence type="ECO:0000256" key="2">
    <source>
        <dbReference type="ARBA" id="ARBA00023125"/>
    </source>
</evidence>
<keyword evidence="7" id="KW-1185">Reference proteome</keyword>
<keyword evidence="2 4" id="KW-0238">DNA-binding</keyword>
<feature type="DNA-binding region" description="H-T-H motif" evidence="4">
    <location>
        <begin position="24"/>
        <end position="43"/>
    </location>
</feature>
<dbReference type="Proteomes" id="UP001515100">
    <property type="component" value="Unassembled WGS sequence"/>
</dbReference>
<name>A0A641AKC0_9ACTN</name>
<dbReference type="EMBL" id="SDPP02000004">
    <property type="protein sequence ID" value="KAA1374875.1"/>
    <property type="molecule type" value="Genomic_DNA"/>
</dbReference>
<sequence>MGKRDELAQATTDHAFEHGLIGLSLRPLAAAIGTSDRMLIYHFGSKEQLVDAVLDISNERSIEVIRSTPPAASVAEAITALWDVFTSSQLQRCQRMYVEAAALGLFGREPYATSVRESNVVWLDAIASHLRASGAAESAAPRLAALVDATFNGLLLDGPLDDDASARAVVDDLASAVAG</sequence>
<evidence type="ECO:0000256" key="1">
    <source>
        <dbReference type="ARBA" id="ARBA00023015"/>
    </source>
</evidence>
<dbReference type="SUPFAM" id="SSF46689">
    <property type="entry name" value="Homeodomain-like"/>
    <property type="match status" value="1"/>
</dbReference>
<keyword evidence="1" id="KW-0805">Transcription regulation</keyword>
<dbReference type="PANTHER" id="PTHR30055">
    <property type="entry name" value="HTH-TYPE TRANSCRIPTIONAL REGULATOR RUTR"/>
    <property type="match status" value="1"/>
</dbReference>
<organism evidence="6 7">
    <name type="scientific">Aeromicrobium fastidiosum</name>
    <dbReference type="NCBI Taxonomy" id="52699"/>
    <lineage>
        <taxon>Bacteria</taxon>
        <taxon>Bacillati</taxon>
        <taxon>Actinomycetota</taxon>
        <taxon>Actinomycetes</taxon>
        <taxon>Propionibacteriales</taxon>
        <taxon>Nocardioidaceae</taxon>
        <taxon>Aeromicrobium</taxon>
    </lineage>
</organism>
<keyword evidence="3" id="KW-0804">Transcription</keyword>
<evidence type="ECO:0000259" key="5">
    <source>
        <dbReference type="PROSITE" id="PS50977"/>
    </source>
</evidence>
<dbReference type="Pfam" id="PF00440">
    <property type="entry name" value="TetR_N"/>
    <property type="match status" value="1"/>
</dbReference>
<dbReference type="Gene3D" id="1.10.357.10">
    <property type="entry name" value="Tetracycline Repressor, domain 2"/>
    <property type="match status" value="1"/>
</dbReference>
<dbReference type="OrthoDB" id="5177743at2"/>
<dbReference type="GO" id="GO:0000976">
    <property type="term" value="F:transcription cis-regulatory region binding"/>
    <property type="evidence" value="ECO:0007669"/>
    <property type="project" value="TreeGrafter"/>
</dbReference>
<dbReference type="RefSeq" id="WP_129185462.1">
    <property type="nucleotide sequence ID" value="NZ_JAGIOG010000001.1"/>
</dbReference>
<accession>A0A641AKC0</accession>
<dbReference type="GO" id="GO:0003700">
    <property type="term" value="F:DNA-binding transcription factor activity"/>
    <property type="evidence" value="ECO:0007669"/>
    <property type="project" value="TreeGrafter"/>
</dbReference>
<gene>
    <name evidence="6" type="ORF">ESP62_016010</name>
</gene>
<dbReference type="PROSITE" id="PS50977">
    <property type="entry name" value="HTH_TETR_2"/>
    <property type="match status" value="1"/>
</dbReference>
<dbReference type="InterPro" id="IPR001647">
    <property type="entry name" value="HTH_TetR"/>
</dbReference>
<evidence type="ECO:0000313" key="7">
    <source>
        <dbReference type="Proteomes" id="UP001515100"/>
    </source>
</evidence>
<proteinExistence type="predicted"/>
<feature type="domain" description="HTH tetR-type" evidence="5">
    <location>
        <begin position="1"/>
        <end position="61"/>
    </location>
</feature>
<dbReference type="InterPro" id="IPR009057">
    <property type="entry name" value="Homeodomain-like_sf"/>
</dbReference>
<evidence type="ECO:0000256" key="3">
    <source>
        <dbReference type="ARBA" id="ARBA00023163"/>
    </source>
</evidence>
<evidence type="ECO:0000313" key="6">
    <source>
        <dbReference type="EMBL" id="KAA1374875.1"/>
    </source>
</evidence>
<dbReference type="InterPro" id="IPR050109">
    <property type="entry name" value="HTH-type_TetR-like_transc_reg"/>
</dbReference>
<dbReference type="PANTHER" id="PTHR30055:SF234">
    <property type="entry name" value="HTH-TYPE TRANSCRIPTIONAL REGULATOR BETI"/>
    <property type="match status" value="1"/>
</dbReference>
<comment type="caution">
    <text evidence="6">The sequence shown here is derived from an EMBL/GenBank/DDBJ whole genome shotgun (WGS) entry which is preliminary data.</text>
</comment>
<protein>
    <submittedName>
        <fullName evidence="6">TetR/AcrR family transcriptional regulator</fullName>
    </submittedName>
</protein>